<sequence>MLLRSRPLSYPGFLLGSRVHLALLAAEHVSALPQLIRQSKKSS</sequence>
<name>C4J208_MAIZE</name>
<dbReference type="EMBL" id="BT084855">
    <property type="protein sequence ID" value="ACR35208.1"/>
    <property type="molecule type" value="mRNA"/>
</dbReference>
<reference evidence="1" key="2">
    <citation type="submission" date="2012-06" db="EMBL/GenBank/DDBJ databases">
        <authorList>
            <person name="Yu Y."/>
            <person name="Currie J."/>
            <person name="Lomeli R."/>
            <person name="Angelova A."/>
            <person name="Collura K."/>
            <person name="Wissotski M."/>
            <person name="Campos D."/>
            <person name="Kudrna D."/>
            <person name="Golser W."/>
            <person name="Ashely E."/>
            <person name="Descour A."/>
            <person name="Fernandes J."/>
            <person name="Soderlund C."/>
            <person name="Walbot V."/>
        </authorList>
    </citation>
    <scope>NUCLEOTIDE SEQUENCE</scope>
    <source>
        <strain evidence="1">B73</strain>
    </source>
</reference>
<organism evidence="1">
    <name type="scientific">Zea mays</name>
    <name type="common">Maize</name>
    <dbReference type="NCBI Taxonomy" id="4577"/>
    <lineage>
        <taxon>Eukaryota</taxon>
        <taxon>Viridiplantae</taxon>
        <taxon>Streptophyta</taxon>
        <taxon>Embryophyta</taxon>
        <taxon>Tracheophyta</taxon>
        <taxon>Spermatophyta</taxon>
        <taxon>Magnoliopsida</taxon>
        <taxon>Liliopsida</taxon>
        <taxon>Poales</taxon>
        <taxon>Poaceae</taxon>
        <taxon>PACMAD clade</taxon>
        <taxon>Panicoideae</taxon>
        <taxon>Andropogonodae</taxon>
        <taxon>Andropogoneae</taxon>
        <taxon>Tripsacinae</taxon>
        <taxon>Zea</taxon>
    </lineage>
</organism>
<protein>
    <submittedName>
        <fullName evidence="1">Uncharacterized protein</fullName>
    </submittedName>
</protein>
<evidence type="ECO:0000313" key="1">
    <source>
        <dbReference type="EMBL" id="ACR35208.1"/>
    </source>
</evidence>
<dbReference type="AlphaFoldDB" id="C4J208"/>
<proteinExistence type="evidence at transcript level"/>
<reference evidence="1" key="1">
    <citation type="journal article" date="2009" name="PLoS Genet.">
        <title>Sequencing, mapping, and analysis of 27,455 maize full-length cDNAs.</title>
        <authorList>
            <person name="Soderlund C."/>
            <person name="Descour A."/>
            <person name="Kudrna D."/>
            <person name="Bomhoff M."/>
            <person name="Boyd L."/>
            <person name="Currie J."/>
            <person name="Angelova A."/>
            <person name="Collura K."/>
            <person name="Wissotski M."/>
            <person name="Ashley E."/>
            <person name="Morrow D."/>
            <person name="Fernandes J."/>
            <person name="Walbot V."/>
            <person name="Yu Y."/>
        </authorList>
    </citation>
    <scope>NUCLEOTIDE SEQUENCE</scope>
    <source>
        <strain evidence="1">B73</strain>
    </source>
</reference>
<accession>C4J208</accession>